<evidence type="ECO:0000313" key="2">
    <source>
        <dbReference type="Proteomes" id="UP000509667"/>
    </source>
</evidence>
<dbReference type="InterPro" id="IPR014845">
    <property type="entry name" value="GYD/TTHA1554"/>
</dbReference>
<dbReference type="RefSeq" id="WP_179910428.1">
    <property type="nucleotide sequence ID" value="NZ_CP058910.1"/>
</dbReference>
<dbReference type="KEGG" id="hrr:HZS55_03850"/>
<dbReference type="EMBL" id="CP058910">
    <property type="protein sequence ID" value="QLH76490.1"/>
    <property type="molecule type" value="Genomic_DNA"/>
</dbReference>
<dbReference type="Pfam" id="PF08734">
    <property type="entry name" value="GYD"/>
    <property type="match status" value="1"/>
</dbReference>
<protein>
    <submittedName>
        <fullName evidence="1">GYD domain-containing protein</fullName>
    </submittedName>
</protein>
<dbReference type="OrthoDB" id="35699at2157"/>
<dbReference type="AlphaFoldDB" id="A0A7D5T315"/>
<keyword evidence="2" id="KW-1185">Reference proteome</keyword>
<gene>
    <name evidence="1" type="ORF">HZS55_03850</name>
</gene>
<name>A0A7D5T315_9EURY</name>
<proteinExistence type="predicted"/>
<evidence type="ECO:0000313" key="1">
    <source>
        <dbReference type="EMBL" id="QLH76490.1"/>
    </source>
</evidence>
<accession>A0A7D5T315</accession>
<sequence length="95" mass="10760">MPTYLTEVDVHEAEYQNPQELVSVWGAIREDIRELGGEVVDTHAVLGDYDFLVVYAVDDQERAFQVTQAIERHGLDTETMQGLPIDRIGELVEDV</sequence>
<reference evidence="1 2" key="1">
    <citation type="submission" date="2020-07" db="EMBL/GenBank/DDBJ databases">
        <title>Halosimplex pelagicum sp. nov. and Halosimplex rubrum sp. nov., isolated from salted brown alga Laminaria, and emended description of the genus Halosimplex.</title>
        <authorList>
            <person name="Cui H."/>
        </authorList>
    </citation>
    <scope>NUCLEOTIDE SEQUENCE [LARGE SCALE GENOMIC DNA]</scope>
    <source>
        <strain evidence="1 2">R27</strain>
    </source>
</reference>
<organism evidence="1 2">
    <name type="scientific">Halosimplex rubrum</name>
    <dbReference type="NCBI Taxonomy" id="869889"/>
    <lineage>
        <taxon>Archaea</taxon>
        <taxon>Methanobacteriati</taxon>
        <taxon>Methanobacteriota</taxon>
        <taxon>Stenosarchaea group</taxon>
        <taxon>Halobacteria</taxon>
        <taxon>Halobacteriales</taxon>
        <taxon>Haloarculaceae</taxon>
        <taxon>Halosimplex</taxon>
    </lineage>
</organism>
<dbReference type="Proteomes" id="UP000509667">
    <property type="component" value="Chromosome"/>
</dbReference>
<dbReference type="GeneID" id="56076967"/>